<dbReference type="RefSeq" id="WP_084069816.1">
    <property type="nucleotide sequence ID" value="NZ_FWXY01000013.1"/>
</dbReference>
<feature type="domain" description="Glycosyltransferase 2-like" evidence="1">
    <location>
        <begin position="12"/>
        <end position="166"/>
    </location>
</feature>
<reference evidence="2 3" key="1">
    <citation type="submission" date="2017-04" db="EMBL/GenBank/DDBJ databases">
        <authorList>
            <person name="Afonso C.L."/>
            <person name="Miller P.J."/>
            <person name="Scott M.A."/>
            <person name="Spackman E."/>
            <person name="Goraichik I."/>
            <person name="Dimitrov K.M."/>
            <person name="Suarez D.L."/>
            <person name="Swayne D.E."/>
        </authorList>
    </citation>
    <scope>NUCLEOTIDE SEQUENCE [LARGE SCALE GENOMIC DNA]</scope>
    <source>
        <strain evidence="2 3">DSM 3385</strain>
    </source>
</reference>
<dbReference type="PANTHER" id="PTHR22916">
    <property type="entry name" value="GLYCOSYLTRANSFERASE"/>
    <property type="match status" value="1"/>
</dbReference>
<protein>
    <submittedName>
        <fullName evidence="2">Glycosyl transferase family 2</fullName>
    </submittedName>
</protein>
<accession>A0A1W2CQM3</accession>
<dbReference type="Gene3D" id="3.90.550.10">
    <property type="entry name" value="Spore Coat Polysaccharide Biosynthesis Protein SpsA, Chain A"/>
    <property type="match status" value="1"/>
</dbReference>
<keyword evidence="2" id="KW-0808">Transferase</keyword>
<dbReference type="SUPFAM" id="SSF53448">
    <property type="entry name" value="Nucleotide-diphospho-sugar transferases"/>
    <property type="match status" value="1"/>
</dbReference>
<dbReference type="InterPro" id="IPR029044">
    <property type="entry name" value="Nucleotide-diphossugar_trans"/>
</dbReference>
<dbReference type="STRING" id="1121400.SAMN02746065_11371"/>
<evidence type="ECO:0000259" key="1">
    <source>
        <dbReference type="Pfam" id="PF00535"/>
    </source>
</evidence>
<dbReference type="Pfam" id="PF00535">
    <property type="entry name" value="Glycos_transf_2"/>
    <property type="match status" value="1"/>
</dbReference>
<dbReference type="GO" id="GO:0016758">
    <property type="term" value="F:hexosyltransferase activity"/>
    <property type="evidence" value="ECO:0007669"/>
    <property type="project" value="UniProtKB-ARBA"/>
</dbReference>
<gene>
    <name evidence="2" type="ORF">SAMN02746065_11371</name>
</gene>
<dbReference type="EMBL" id="FWXY01000013">
    <property type="protein sequence ID" value="SMC87501.1"/>
    <property type="molecule type" value="Genomic_DNA"/>
</dbReference>
<evidence type="ECO:0000313" key="3">
    <source>
        <dbReference type="Proteomes" id="UP000192418"/>
    </source>
</evidence>
<dbReference type="AlphaFoldDB" id="A0A1W2CQM3"/>
<evidence type="ECO:0000313" key="2">
    <source>
        <dbReference type="EMBL" id="SMC87501.1"/>
    </source>
</evidence>
<dbReference type="InterPro" id="IPR001173">
    <property type="entry name" value="Glyco_trans_2-like"/>
</dbReference>
<proteinExistence type="predicted"/>
<dbReference type="OrthoDB" id="5291101at2"/>
<dbReference type="Proteomes" id="UP000192418">
    <property type="component" value="Unassembled WGS sequence"/>
</dbReference>
<sequence length="283" mass="32156">MKPIKKTPLVTAIIPTFNRGWCLAEAVTSVINQKYPAMEIIVVDDGSTDNTLKLLEPYMDSITLLHQENKGVSAARNLGIKHSTGDFLAFLDSDDLWTPDKTACQVDFFQHHSRAMICQTEEIWIRKGKRVNPKFKHKKPSGMIFEPSLKLCLVSPSAVMMRRDFFEIKGYFDETLPACEDYDLWLRTATDMPIYLVDQPCTIKHGGHGDQLSSSHSLDKYRIQSIEGLLKTHALTPSQQRAAVAVLRKKYLIYGQGCIKRGKLDEGQHCFERETALAKRYPH</sequence>
<name>A0A1W2CQM3_9BACT</name>
<organism evidence="2 3">
    <name type="scientific">Desulfocicer vacuolatum DSM 3385</name>
    <dbReference type="NCBI Taxonomy" id="1121400"/>
    <lineage>
        <taxon>Bacteria</taxon>
        <taxon>Pseudomonadati</taxon>
        <taxon>Thermodesulfobacteriota</taxon>
        <taxon>Desulfobacteria</taxon>
        <taxon>Desulfobacterales</taxon>
        <taxon>Desulfobacteraceae</taxon>
        <taxon>Desulfocicer</taxon>
    </lineage>
</organism>
<dbReference type="PANTHER" id="PTHR22916:SF3">
    <property type="entry name" value="UDP-GLCNAC:BETAGAL BETA-1,3-N-ACETYLGLUCOSAMINYLTRANSFERASE-LIKE PROTEIN 1"/>
    <property type="match status" value="1"/>
</dbReference>
<keyword evidence="3" id="KW-1185">Reference proteome</keyword>